<gene>
    <name evidence="2" type="ORF">KUV23_07150</name>
</gene>
<comment type="caution">
    <text evidence="2">The sequence shown here is derived from an EMBL/GenBank/DDBJ whole genome shotgun (WGS) entry which is preliminary data.</text>
</comment>
<sequence length="205" mass="22553">MKNQLVVLALFLLSVTNPVFTVAQSNDEPQTLFQKGEPINTENLGVFVAPSFGFTQMDGAGATLFNLRAGVSIKDQISFGAYFSTSMNDMVPQSETVPNVYMDYWTVGGFAEYTWNASKLVHLTFPLYIGYGEVQMDNEIGEAGLGEANFFQVEPSALIEINLHRLVSLNAGAGYRIVGNMEYRNLNQSDLSGLTGYIGLKFNIF</sequence>
<keyword evidence="1" id="KW-0732">Signal</keyword>
<evidence type="ECO:0000313" key="2">
    <source>
        <dbReference type="EMBL" id="MBY5950742.1"/>
    </source>
</evidence>
<protein>
    <recommendedName>
        <fullName evidence="4">Outer membrane protein beta-barrel domain-containing protein</fullName>
    </recommendedName>
</protein>
<feature type="signal peptide" evidence="1">
    <location>
        <begin position="1"/>
        <end position="23"/>
    </location>
</feature>
<name>A0ABS7N336_9BACT</name>
<proteinExistence type="predicted"/>
<evidence type="ECO:0000313" key="3">
    <source>
        <dbReference type="Proteomes" id="UP000766609"/>
    </source>
</evidence>
<evidence type="ECO:0000256" key="1">
    <source>
        <dbReference type="SAM" id="SignalP"/>
    </source>
</evidence>
<dbReference type="Proteomes" id="UP000766609">
    <property type="component" value="Unassembled WGS sequence"/>
</dbReference>
<reference evidence="2 3" key="1">
    <citation type="submission" date="2021-06" db="EMBL/GenBank/DDBJ databases">
        <title>44 bacteria genomes isolated from Dapeng, Shenzhen.</title>
        <authorList>
            <person name="Zheng W."/>
            <person name="Yu S."/>
            <person name="Huang Y."/>
        </authorList>
    </citation>
    <scope>NUCLEOTIDE SEQUENCE [LARGE SCALE GENOMIC DNA]</scope>
    <source>
        <strain evidence="2 3">DP5N14-6</strain>
    </source>
</reference>
<accession>A0ABS7N336</accession>
<feature type="chain" id="PRO_5045718810" description="Outer membrane protein beta-barrel domain-containing protein" evidence="1">
    <location>
        <begin position="24"/>
        <end position="205"/>
    </location>
</feature>
<dbReference type="RefSeq" id="WP_222583597.1">
    <property type="nucleotide sequence ID" value="NZ_JAHVHP010000001.1"/>
</dbReference>
<keyword evidence="3" id="KW-1185">Reference proteome</keyword>
<organism evidence="2 3">
    <name type="scientific">Algoriphagus marincola</name>
    <dbReference type="NCBI Taxonomy" id="264027"/>
    <lineage>
        <taxon>Bacteria</taxon>
        <taxon>Pseudomonadati</taxon>
        <taxon>Bacteroidota</taxon>
        <taxon>Cytophagia</taxon>
        <taxon>Cytophagales</taxon>
        <taxon>Cyclobacteriaceae</taxon>
        <taxon>Algoriphagus</taxon>
    </lineage>
</organism>
<dbReference type="EMBL" id="JAHVHP010000001">
    <property type="protein sequence ID" value="MBY5950742.1"/>
    <property type="molecule type" value="Genomic_DNA"/>
</dbReference>
<evidence type="ECO:0008006" key="4">
    <source>
        <dbReference type="Google" id="ProtNLM"/>
    </source>
</evidence>